<evidence type="ECO:0000256" key="1">
    <source>
        <dbReference type="ARBA" id="ARBA00022676"/>
    </source>
</evidence>
<dbReference type="EMBL" id="MQUA01000013">
    <property type="protein sequence ID" value="PQB07824.1"/>
    <property type="molecule type" value="Genomic_DNA"/>
</dbReference>
<keyword evidence="1" id="KW-0328">Glycosyltransferase</keyword>
<name>A0A2S7KYS1_9FLAO</name>
<dbReference type="PANTHER" id="PTHR12526">
    <property type="entry name" value="GLYCOSYLTRANSFERASE"/>
    <property type="match status" value="1"/>
</dbReference>
<dbReference type="Gene3D" id="3.40.50.2000">
    <property type="entry name" value="Glycogen Phosphorylase B"/>
    <property type="match status" value="2"/>
</dbReference>
<dbReference type="RefSeq" id="WP_104810028.1">
    <property type="nucleotide sequence ID" value="NZ_MQUA01000013.1"/>
</dbReference>
<organism evidence="4 5">
    <name type="scientific">Polaribacter filamentus</name>
    <dbReference type="NCBI Taxonomy" id="53483"/>
    <lineage>
        <taxon>Bacteria</taxon>
        <taxon>Pseudomonadati</taxon>
        <taxon>Bacteroidota</taxon>
        <taxon>Flavobacteriia</taxon>
        <taxon>Flavobacteriales</taxon>
        <taxon>Flavobacteriaceae</taxon>
    </lineage>
</organism>
<evidence type="ECO:0000313" key="4">
    <source>
        <dbReference type="EMBL" id="PQB07824.1"/>
    </source>
</evidence>
<dbReference type="InterPro" id="IPR001296">
    <property type="entry name" value="Glyco_trans_1"/>
</dbReference>
<evidence type="ECO:0000313" key="5">
    <source>
        <dbReference type="Proteomes" id="UP000239522"/>
    </source>
</evidence>
<dbReference type="OrthoDB" id="7560678at2"/>
<dbReference type="Pfam" id="PF00534">
    <property type="entry name" value="Glycos_transf_1"/>
    <property type="match status" value="1"/>
</dbReference>
<evidence type="ECO:0000259" key="3">
    <source>
        <dbReference type="Pfam" id="PF00534"/>
    </source>
</evidence>
<dbReference type="PANTHER" id="PTHR12526:SF629">
    <property type="entry name" value="TEICHURONIC ACID BIOSYNTHESIS GLYCOSYLTRANSFERASE TUAH-RELATED"/>
    <property type="match status" value="1"/>
</dbReference>
<evidence type="ECO:0000256" key="2">
    <source>
        <dbReference type="ARBA" id="ARBA00022679"/>
    </source>
</evidence>
<accession>A0A2S7KYS1</accession>
<comment type="caution">
    <text evidence="4">The sequence shown here is derived from an EMBL/GenBank/DDBJ whole genome shotgun (WGS) entry which is preliminary data.</text>
</comment>
<keyword evidence="5" id="KW-1185">Reference proteome</keyword>
<proteinExistence type="predicted"/>
<protein>
    <recommendedName>
        <fullName evidence="3">Glycosyl transferase family 1 domain-containing protein</fullName>
    </recommendedName>
</protein>
<dbReference type="GO" id="GO:0016757">
    <property type="term" value="F:glycosyltransferase activity"/>
    <property type="evidence" value="ECO:0007669"/>
    <property type="project" value="UniProtKB-KW"/>
</dbReference>
<sequence>MLFDYYPRLKNTFIHRSLLRKETFVLSKIDKVGFVSKNSSVLFKEIHKDFDFKKVFFVHNGIEDISYIPKNKQIDNNKLILTCAASISERKGQDILVKAAALLDEKARKKLKIYLLGVGPLMSDLYIFVKNNNLVDVIIFKGQVNDVNKYLLESDGFILTSRDEGLPMCIIEAMRVGLPIIATNIAGIPEQVINNENGYLINPSINELKAVLELALNDRIKFKEKGLLSRRLYEEKFILEKMLFGYSFILREV</sequence>
<dbReference type="Proteomes" id="UP000239522">
    <property type="component" value="Unassembled WGS sequence"/>
</dbReference>
<keyword evidence="2" id="KW-0808">Transferase</keyword>
<feature type="domain" description="Glycosyl transferase family 1" evidence="3">
    <location>
        <begin position="68"/>
        <end position="221"/>
    </location>
</feature>
<dbReference type="AlphaFoldDB" id="A0A2S7KYS1"/>
<dbReference type="SUPFAM" id="SSF53756">
    <property type="entry name" value="UDP-Glycosyltransferase/glycogen phosphorylase"/>
    <property type="match status" value="1"/>
</dbReference>
<reference evidence="4 5" key="1">
    <citation type="submission" date="2016-11" db="EMBL/GenBank/DDBJ databases">
        <title>Trade-off between light-utilization and light-protection in marine flavobacteria.</title>
        <authorList>
            <person name="Kumagai Y."/>
        </authorList>
    </citation>
    <scope>NUCLEOTIDE SEQUENCE [LARGE SCALE GENOMIC DNA]</scope>
    <source>
        <strain evidence="4 5">ATCC 700397</strain>
    </source>
</reference>
<gene>
    <name evidence="4" type="ORF">BST83_12170</name>
</gene>